<evidence type="ECO:0000256" key="2">
    <source>
        <dbReference type="SAM" id="SignalP"/>
    </source>
</evidence>
<protein>
    <recommendedName>
        <fullName evidence="3">Fibrinogen C-terminal domain-containing protein</fullName>
    </recommendedName>
</protein>
<feature type="region of interest" description="Disordered" evidence="1">
    <location>
        <begin position="139"/>
        <end position="171"/>
    </location>
</feature>
<evidence type="ECO:0000256" key="1">
    <source>
        <dbReference type="SAM" id="MobiDB-lite"/>
    </source>
</evidence>
<gene>
    <name evidence="4" type="ORF">pipiens_016734</name>
</gene>
<proteinExistence type="predicted"/>
<feature type="signal peptide" evidence="2">
    <location>
        <begin position="1"/>
        <end position="20"/>
    </location>
</feature>
<dbReference type="Proteomes" id="UP001562425">
    <property type="component" value="Unassembled WGS sequence"/>
</dbReference>
<dbReference type="Pfam" id="PF00147">
    <property type="entry name" value="Fibrinogen_C"/>
    <property type="match status" value="1"/>
</dbReference>
<evidence type="ECO:0000313" key="5">
    <source>
        <dbReference type="Proteomes" id="UP001562425"/>
    </source>
</evidence>
<keyword evidence="5" id="KW-1185">Reference proteome</keyword>
<keyword evidence="2" id="KW-0732">Signal</keyword>
<feature type="chain" id="PRO_5044852958" description="Fibrinogen C-terminal domain-containing protein" evidence="2">
    <location>
        <begin position="21"/>
        <end position="390"/>
    </location>
</feature>
<dbReference type="InterPro" id="IPR050373">
    <property type="entry name" value="Fibrinogen_C-term_domain"/>
</dbReference>
<feature type="domain" description="Fibrinogen C-terminal" evidence="3">
    <location>
        <begin position="174"/>
        <end position="390"/>
    </location>
</feature>
<dbReference type="SMART" id="SM00186">
    <property type="entry name" value="FBG"/>
    <property type="match status" value="1"/>
</dbReference>
<dbReference type="Gene3D" id="3.90.215.10">
    <property type="entry name" value="Gamma Fibrinogen, chain A, domain 1"/>
    <property type="match status" value="1"/>
</dbReference>
<comment type="caution">
    <text evidence="4">The sequence shown here is derived from an EMBL/GenBank/DDBJ whole genome shotgun (WGS) entry which is preliminary data.</text>
</comment>
<dbReference type="InterPro" id="IPR002181">
    <property type="entry name" value="Fibrinogen_a/b/g_C_dom"/>
</dbReference>
<dbReference type="InterPro" id="IPR014716">
    <property type="entry name" value="Fibrinogen_a/b/g_C_1"/>
</dbReference>
<dbReference type="SUPFAM" id="SSF56496">
    <property type="entry name" value="Fibrinogen C-terminal domain-like"/>
    <property type="match status" value="1"/>
</dbReference>
<dbReference type="AlphaFoldDB" id="A0ABD1CJZ5"/>
<dbReference type="PANTHER" id="PTHR19143:SF327">
    <property type="entry name" value="FI21813P1-RELATED"/>
    <property type="match status" value="1"/>
</dbReference>
<evidence type="ECO:0000313" key="4">
    <source>
        <dbReference type="EMBL" id="KAL1376717.1"/>
    </source>
</evidence>
<reference evidence="4 5" key="1">
    <citation type="submission" date="2024-05" db="EMBL/GenBank/DDBJ databases">
        <title>Culex pipiens pipiens assembly and annotation.</title>
        <authorList>
            <person name="Alout H."/>
            <person name="Durand T."/>
        </authorList>
    </citation>
    <scope>NUCLEOTIDE SEQUENCE [LARGE SCALE GENOMIC DNA]</scope>
    <source>
        <strain evidence="4">HA-2024</strain>
        <tissue evidence="4">Whole body</tissue>
    </source>
</reference>
<evidence type="ECO:0000259" key="3">
    <source>
        <dbReference type="PROSITE" id="PS51406"/>
    </source>
</evidence>
<accession>A0ABD1CJZ5</accession>
<dbReference type="PANTHER" id="PTHR19143">
    <property type="entry name" value="FIBRINOGEN/TENASCIN/ANGIOPOEITIN"/>
    <property type="match status" value="1"/>
</dbReference>
<organism evidence="4 5">
    <name type="scientific">Culex pipiens pipiens</name>
    <name type="common">Northern house mosquito</name>
    <dbReference type="NCBI Taxonomy" id="38569"/>
    <lineage>
        <taxon>Eukaryota</taxon>
        <taxon>Metazoa</taxon>
        <taxon>Ecdysozoa</taxon>
        <taxon>Arthropoda</taxon>
        <taxon>Hexapoda</taxon>
        <taxon>Insecta</taxon>
        <taxon>Pterygota</taxon>
        <taxon>Neoptera</taxon>
        <taxon>Endopterygota</taxon>
        <taxon>Diptera</taxon>
        <taxon>Nematocera</taxon>
        <taxon>Culicoidea</taxon>
        <taxon>Culicidae</taxon>
        <taxon>Culicinae</taxon>
        <taxon>Culicini</taxon>
        <taxon>Culex</taxon>
        <taxon>Culex</taxon>
    </lineage>
</organism>
<dbReference type="InterPro" id="IPR036056">
    <property type="entry name" value="Fibrinogen-like_C"/>
</dbReference>
<feature type="compositionally biased region" description="Low complexity" evidence="1">
    <location>
        <begin position="146"/>
        <end position="171"/>
    </location>
</feature>
<sequence>MKFSVACLAALALLSSKVRSNEVEVAGDRATPTVDHLLQIVQLKLDELFVESSEQVEQLLTELYHLRQSVEHVAWLTNRVERAVQKVQLDNDVLVRNVSLLTSQTDNIILNQQYCANHEALKNLFFELTPKCLGNQTVPPIPTPSIPTTTEAAETSTAPSPPTTSEAAETSTIPEDLVVYERCTQAPPRSGVYQLRRQDGTVFSAFCEQERFGGGLLVFQSRLDGSVDFNRSWSEFVEGFGDPAGEYWLGLETLHQVAPNATDLVVAMKNFSDVEAYEKYCGFWIDDASVNYRIRFTAQGNGTAGDSLYSYFSEHFMTYDHVSNGNYRDCIAQLGSGFWHYSCNSQIGRNNLNGIYGLGKGKQGIWWGTFGNLSVQNTSPLKTVQMMVRY</sequence>
<name>A0ABD1CJZ5_CULPP</name>
<dbReference type="EMBL" id="JBEHCU010011448">
    <property type="protein sequence ID" value="KAL1376717.1"/>
    <property type="molecule type" value="Genomic_DNA"/>
</dbReference>
<dbReference type="PROSITE" id="PS51406">
    <property type="entry name" value="FIBRINOGEN_C_2"/>
    <property type="match status" value="1"/>
</dbReference>